<protein>
    <submittedName>
        <fullName evidence="2">Uncharacterized protein</fullName>
    </submittedName>
</protein>
<evidence type="ECO:0000313" key="3">
    <source>
        <dbReference type="Proteomes" id="UP000039865"/>
    </source>
</evidence>
<sequence length="478" mass="54939">MGKNSDLQPTFNQQLSSLARDKRKEKKKKQDVASSKTFDKTPFIDSEQARNLDKIMMNTQSKSFMNSPKLDKVHNHNKTFIGTDTLKHQYAKKDRVFSQTQESKINQGTTNYQQYQLNYAFNKNGQQTPQNPSKIEHNSIVINKPIVIQFQNKKITFVNNQKSSKNKNTNKTQMFYQTAAQRSPRNQSQQHYEDHYSGNNSTTNNGQIVYPKDLVKIARSKNQHRANNSINGNKHQVNQILNQILQYQETNQKQEMSSNEYNNQVQFYPTVPTNQSNQNYQSQQQNQNNMNNIPKQISRTQDQRKTNQNNLDYSNLSSEDQMNMSFFNGNLNNSFALPLNQYRPKVQTGKKVILSKLTQKSQRVGQIKTSKNNPINYSLYQREIPTKIFPENNRVLNPTIRSNSKSNMQRQALQKLQTATNSLRNSFVGDKYSAGYSGGAGGGILRQSDLIQRNQGSSSRAVNKYAILKHINNVTSPN</sequence>
<dbReference type="AlphaFoldDB" id="A0A078AMQ1"/>
<evidence type="ECO:0000256" key="1">
    <source>
        <dbReference type="SAM" id="MobiDB-lite"/>
    </source>
</evidence>
<dbReference type="Proteomes" id="UP000039865">
    <property type="component" value="Unassembled WGS sequence"/>
</dbReference>
<feature type="compositionally biased region" description="Polar residues" evidence="1">
    <location>
        <begin position="1"/>
        <end position="17"/>
    </location>
</feature>
<proteinExistence type="predicted"/>
<keyword evidence="3" id="KW-1185">Reference proteome</keyword>
<evidence type="ECO:0000313" key="2">
    <source>
        <dbReference type="EMBL" id="CDW82657.1"/>
    </source>
</evidence>
<feature type="compositionally biased region" description="Polar residues" evidence="1">
    <location>
        <begin position="197"/>
        <end position="207"/>
    </location>
</feature>
<feature type="region of interest" description="Disordered" evidence="1">
    <location>
        <begin position="178"/>
        <end position="207"/>
    </location>
</feature>
<feature type="region of interest" description="Disordered" evidence="1">
    <location>
        <begin position="1"/>
        <end position="45"/>
    </location>
</feature>
<feature type="compositionally biased region" description="Polar residues" evidence="1">
    <location>
        <begin position="178"/>
        <end position="190"/>
    </location>
</feature>
<gene>
    <name evidence="2" type="primary">Contig13896.g14833</name>
    <name evidence="2" type="ORF">STYLEM_11690</name>
</gene>
<organism evidence="2 3">
    <name type="scientific">Stylonychia lemnae</name>
    <name type="common">Ciliate</name>
    <dbReference type="NCBI Taxonomy" id="5949"/>
    <lineage>
        <taxon>Eukaryota</taxon>
        <taxon>Sar</taxon>
        <taxon>Alveolata</taxon>
        <taxon>Ciliophora</taxon>
        <taxon>Intramacronucleata</taxon>
        <taxon>Spirotrichea</taxon>
        <taxon>Stichotrichia</taxon>
        <taxon>Sporadotrichida</taxon>
        <taxon>Oxytrichidae</taxon>
        <taxon>Stylonychinae</taxon>
        <taxon>Stylonychia</taxon>
    </lineage>
</organism>
<name>A0A078AMQ1_STYLE</name>
<dbReference type="InParanoid" id="A0A078AMQ1"/>
<accession>A0A078AMQ1</accession>
<reference evidence="2 3" key="1">
    <citation type="submission" date="2014-06" db="EMBL/GenBank/DDBJ databases">
        <authorList>
            <person name="Swart Estienne"/>
        </authorList>
    </citation>
    <scope>NUCLEOTIDE SEQUENCE [LARGE SCALE GENOMIC DNA]</scope>
    <source>
        <strain evidence="2 3">130c</strain>
    </source>
</reference>
<dbReference type="EMBL" id="CCKQ01011113">
    <property type="protein sequence ID" value="CDW82657.1"/>
    <property type="molecule type" value="Genomic_DNA"/>
</dbReference>